<protein>
    <submittedName>
        <fullName evidence="1">Uncharacterized protein</fullName>
    </submittedName>
</protein>
<evidence type="ECO:0000313" key="2">
    <source>
        <dbReference type="Proteomes" id="UP000823775"/>
    </source>
</evidence>
<accession>A0ABS8UX53</accession>
<organism evidence="1 2">
    <name type="scientific">Datura stramonium</name>
    <name type="common">Jimsonweed</name>
    <name type="synonym">Common thornapple</name>
    <dbReference type="NCBI Taxonomy" id="4076"/>
    <lineage>
        <taxon>Eukaryota</taxon>
        <taxon>Viridiplantae</taxon>
        <taxon>Streptophyta</taxon>
        <taxon>Embryophyta</taxon>
        <taxon>Tracheophyta</taxon>
        <taxon>Spermatophyta</taxon>
        <taxon>Magnoliopsida</taxon>
        <taxon>eudicotyledons</taxon>
        <taxon>Gunneridae</taxon>
        <taxon>Pentapetalae</taxon>
        <taxon>asterids</taxon>
        <taxon>lamiids</taxon>
        <taxon>Solanales</taxon>
        <taxon>Solanaceae</taxon>
        <taxon>Solanoideae</taxon>
        <taxon>Datureae</taxon>
        <taxon>Datura</taxon>
    </lineage>
</organism>
<dbReference type="EMBL" id="JACEIK010002691">
    <property type="protein sequence ID" value="MCD9638400.1"/>
    <property type="molecule type" value="Genomic_DNA"/>
</dbReference>
<gene>
    <name evidence="1" type="ORF">HAX54_022358</name>
</gene>
<evidence type="ECO:0000313" key="1">
    <source>
        <dbReference type="EMBL" id="MCD9638400.1"/>
    </source>
</evidence>
<name>A0ABS8UX53_DATST</name>
<reference evidence="1 2" key="1">
    <citation type="journal article" date="2021" name="BMC Genomics">
        <title>Datura genome reveals duplications of psychoactive alkaloid biosynthetic genes and high mutation rate following tissue culture.</title>
        <authorList>
            <person name="Rajewski A."/>
            <person name="Carter-House D."/>
            <person name="Stajich J."/>
            <person name="Litt A."/>
        </authorList>
    </citation>
    <scope>NUCLEOTIDE SEQUENCE [LARGE SCALE GENOMIC DNA]</scope>
    <source>
        <strain evidence="1">AR-01</strain>
    </source>
</reference>
<comment type="caution">
    <text evidence="1">The sequence shown here is derived from an EMBL/GenBank/DDBJ whole genome shotgun (WGS) entry which is preliminary data.</text>
</comment>
<dbReference type="Proteomes" id="UP000823775">
    <property type="component" value="Unassembled WGS sequence"/>
</dbReference>
<proteinExistence type="predicted"/>
<sequence>VKKTIISAWCADDTQSEARNSKGTRWVHVTEHNWCDGLLDTVLVHFSGHQNSSARSRLFRVTEEKRRDELRNTELGFQKISAIPVSFCNSS</sequence>
<keyword evidence="2" id="KW-1185">Reference proteome</keyword>
<feature type="non-terminal residue" evidence="1">
    <location>
        <position position="1"/>
    </location>
</feature>